<reference evidence="2 3" key="1">
    <citation type="submission" date="2023-07" db="EMBL/GenBank/DDBJ databases">
        <title>Sequencing the genomes of 1000 actinobacteria strains.</title>
        <authorList>
            <person name="Klenk H.-P."/>
        </authorList>
    </citation>
    <scope>NUCLEOTIDE SEQUENCE [LARGE SCALE GENOMIC DNA]</scope>
    <source>
        <strain evidence="2 3">DSM 45554</strain>
    </source>
</reference>
<proteinExistence type="predicted"/>
<protein>
    <submittedName>
        <fullName evidence="2">Uncharacterized membrane protein HdeD (DUF308 family)</fullName>
    </submittedName>
</protein>
<evidence type="ECO:0000313" key="3">
    <source>
        <dbReference type="Proteomes" id="UP001183585"/>
    </source>
</evidence>
<feature type="transmembrane region" description="Helical" evidence="1">
    <location>
        <begin position="36"/>
        <end position="57"/>
    </location>
</feature>
<keyword evidence="3" id="KW-1185">Reference proteome</keyword>
<dbReference type="RefSeq" id="WP_274995582.1">
    <property type="nucleotide sequence ID" value="NZ_JAJQQP010000010.1"/>
</dbReference>
<dbReference type="Proteomes" id="UP001183585">
    <property type="component" value="Unassembled WGS sequence"/>
</dbReference>
<comment type="caution">
    <text evidence="2">The sequence shown here is derived from an EMBL/GenBank/DDBJ whole genome shotgun (WGS) entry which is preliminary data.</text>
</comment>
<organism evidence="2 3">
    <name type="scientific">Promicromonospora iranensis</name>
    <dbReference type="NCBI Taxonomy" id="1105144"/>
    <lineage>
        <taxon>Bacteria</taxon>
        <taxon>Bacillati</taxon>
        <taxon>Actinomycetota</taxon>
        <taxon>Actinomycetes</taxon>
        <taxon>Micrococcales</taxon>
        <taxon>Promicromonosporaceae</taxon>
        <taxon>Promicromonospora</taxon>
    </lineage>
</organism>
<dbReference type="EMBL" id="JAVDYE010000001">
    <property type="protein sequence ID" value="MDR7381808.1"/>
    <property type="molecule type" value="Genomic_DNA"/>
</dbReference>
<keyword evidence="1" id="KW-0472">Membrane</keyword>
<evidence type="ECO:0000256" key="1">
    <source>
        <dbReference type="SAM" id="Phobius"/>
    </source>
</evidence>
<sequence>MKSGLIVLGVVLVLMGTVFTFQGLGYLAGSAMTGVTLWAVVGPILAVVGVVLIVQGVRAGRSGKHS</sequence>
<gene>
    <name evidence="2" type="ORF">J2S48_001323</name>
</gene>
<evidence type="ECO:0000313" key="2">
    <source>
        <dbReference type="EMBL" id="MDR7381808.1"/>
    </source>
</evidence>
<keyword evidence="1" id="KW-0812">Transmembrane</keyword>
<keyword evidence="1" id="KW-1133">Transmembrane helix</keyword>
<name>A0ABU2CKG0_9MICO</name>
<accession>A0ABU2CKG0</accession>